<dbReference type="GO" id="GO:0016323">
    <property type="term" value="C:basolateral plasma membrane"/>
    <property type="evidence" value="ECO:0007669"/>
    <property type="project" value="TreeGrafter"/>
</dbReference>
<feature type="domain" description="Guanylate kinase-like" evidence="18">
    <location>
        <begin position="744"/>
        <end position="919"/>
    </location>
</feature>
<dbReference type="FunFam" id="1.10.287.470:FF:000001">
    <property type="entry name" value="Disks large 1 isoform X3"/>
    <property type="match status" value="1"/>
</dbReference>
<evidence type="ECO:0000313" key="22">
    <source>
        <dbReference type="RefSeq" id="XP_041419212.1"/>
    </source>
</evidence>
<dbReference type="GO" id="GO:0019901">
    <property type="term" value="F:protein kinase binding"/>
    <property type="evidence" value="ECO:0007669"/>
    <property type="project" value="TreeGrafter"/>
</dbReference>
<proteinExistence type="inferred from homology"/>
<evidence type="ECO:0000256" key="13">
    <source>
        <dbReference type="ARBA" id="ARBA00023136"/>
    </source>
</evidence>
<evidence type="ECO:0000256" key="2">
    <source>
        <dbReference type="ARBA" id="ARBA00004221"/>
    </source>
</evidence>
<keyword evidence="11" id="KW-0256">Endoplasmic reticulum</keyword>
<dbReference type="SUPFAM" id="SSF52540">
    <property type="entry name" value="P-loop containing nucleoside triphosphate hydrolases"/>
    <property type="match status" value="1"/>
</dbReference>
<evidence type="ECO:0000256" key="11">
    <source>
        <dbReference type="ARBA" id="ARBA00022824"/>
    </source>
</evidence>
<feature type="region of interest" description="Disordered" evidence="16">
    <location>
        <begin position="681"/>
        <end position="702"/>
    </location>
</feature>
<dbReference type="GO" id="GO:0070161">
    <property type="term" value="C:anchoring junction"/>
    <property type="evidence" value="ECO:0007669"/>
    <property type="project" value="UniProtKB-SubCell"/>
</dbReference>
<dbReference type="FunFam" id="3.30.63.10:FF:000001">
    <property type="entry name" value="Disks large homolog 1 isoform 2"/>
    <property type="match status" value="1"/>
</dbReference>
<dbReference type="SMART" id="SM00569">
    <property type="entry name" value="L27"/>
    <property type="match status" value="1"/>
</dbReference>
<dbReference type="GO" id="GO:0098609">
    <property type="term" value="P:cell-cell adhesion"/>
    <property type="evidence" value="ECO:0007669"/>
    <property type="project" value="TreeGrafter"/>
</dbReference>
<dbReference type="FunFam" id="2.30.42.10:FF:000001">
    <property type="entry name" value="Disks large homolog 1 isoform 2"/>
    <property type="match status" value="1"/>
</dbReference>
<dbReference type="SUPFAM" id="SSF101288">
    <property type="entry name" value="L27 domain"/>
    <property type="match status" value="1"/>
</dbReference>
<dbReference type="SMART" id="SM01277">
    <property type="entry name" value="MAGUK_N_PEST"/>
    <property type="match status" value="1"/>
</dbReference>
<keyword evidence="8" id="KW-1003">Cell membrane</keyword>
<accession>A0A8J1KPG1</accession>
<dbReference type="InterPro" id="IPR008144">
    <property type="entry name" value="Guanylate_kin-like_dom"/>
</dbReference>
<dbReference type="CDD" id="cd12031">
    <property type="entry name" value="SH3_DLG1"/>
    <property type="match status" value="1"/>
</dbReference>
<organism evidence="21 22">
    <name type="scientific">Xenopus laevis</name>
    <name type="common">African clawed frog</name>
    <dbReference type="NCBI Taxonomy" id="8355"/>
    <lineage>
        <taxon>Eukaryota</taxon>
        <taxon>Metazoa</taxon>
        <taxon>Chordata</taxon>
        <taxon>Craniata</taxon>
        <taxon>Vertebrata</taxon>
        <taxon>Euteleostomi</taxon>
        <taxon>Amphibia</taxon>
        <taxon>Batrachia</taxon>
        <taxon>Anura</taxon>
        <taxon>Pipoidea</taxon>
        <taxon>Pipidae</taxon>
        <taxon>Xenopodinae</taxon>
        <taxon>Xenopus</taxon>
        <taxon>Xenopus</taxon>
    </lineage>
</organism>
<dbReference type="FunFam" id="2.30.30.40:FF:000008">
    <property type="entry name" value="Disks large homolog 1 isoform 2"/>
    <property type="match status" value="1"/>
</dbReference>
<dbReference type="PROSITE" id="PS50106">
    <property type="entry name" value="PDZ"/>
    <property type="match status" value="3"/>
</dbReference>
<keyword evidence="7 15" id="KW-0728">SH3 domain</keyword>
<feature type="domain" description="L27" evidence="20">
    <location>
        <begin position="15"/>
        <end position="75"/>
    </location>
</feature>
<dbReference type="Gene3D" id="2.30.30.40">
    <property type="entry name" value="SH3 Domains"/>
    <property type="match status" value="2"/>
</dbReference>
<dbReference type="PANTHER" id="PTHR23119">
    <property type="entry name" value="DISCS LARGE"/>
    <property type="match status" value="1"/>
</dbReference>
<dbReference type="Gene3D" id="3.40.50.300">
    <property type="entry name" value="P-loop containing nucleotide triphosphate hydrolases"/>
    <property type="match status" value="1"/>
</dbReference>
<evidence type="ECO:0000256" key="16">
    <source>
        <dbReference type="SAM" id="MobiDB-lite"/>
    </source>
</evidence>
<protein>
    <recommendedName>
        <fullName evidence="14">Disks large homolog 1</fullName>
    </recommendedName>
</protein>
<dbReference type="SMART" id="SM00072">
    <property type="entry name" value="GuKc"/>
    <property type="match status" value="1"/>
</dbReference>
<comment type="subcellular location">
    <subcellularLocation>
        <location evidence="2">Apical cell membrane</location>
    </subcellularLocation>
    <subcellularLocation>
        <location evidence="3">Cell junction</location>
    </subcellularLocation>
    <subcellularLocation>
        <location evidence="1">Cell membrane</location>
        <topology evidence="1">Peripheral membrane protein</topology>
    </subcellularLocation>
    <subcellularLocation>
        <location evidence="4">Cytoplasm</location>
    </subcellularLocation>
    <subcellularLocation>
        <location evidence="5">Endoplasmic reticulum membrane</location>
    </subcellularLocation>
</comment>
<evidence type="ECO:0000256" key="12">
    <source>
        <dbReference type="ARBA" id="ARBA00022949"/>
    </source>
</evidence>
<name>A0A8J1KPG1_XENLA</name>
<dbReference type="GO" id="GO:0016324">
    <property type="term" value="C:apical plasma membrane"/>
    <property type="evidence" value="ECO:0007669"/>
    <property type="project" value="UniProtKB-SubCell"/>
</dbReference>
<evidence type="ECO:0000256" key="4">
    <source>
        <dbReference type="ARBA" id="ARBA00004496"/>
    </source>
</evidence>
<dbReference type="InterPro" id="IPR020590">
    <property type="entry name" value="Guanylate_kinase_CS"/>
</dbReference>
<evidence type="ECO:0000259" key="19">
    <source>
        <dbReference type="PROSITE" id="PS50106"/>
    </source>
</evidence>
<evidence type="ECO:0000256" key="5">
    <source>
        <dbReference type="ARBA" id="ARBA00004586"/>
    </source>
</evidence>
<reference evidence="22" key="1">
    <citation type="submission" date="2025-08" db="UniProtKB">
        <authorList>
            <consortium name="RefSeq"/>
        </authorList>
    </citation>
    <scope>IDENTIFICATION</scope>
    <source>
        <strain evidence="22">J_2021</strain>
        <tissue evidence="22">Erythrocytes</tissue>
    </source>
</reference>
<evidence type="ECO:0000259" key="18">
    <source>
        <dbReference type="PROSITE" id="PS50052"/>
    </source>
</evidence>
<evidence type="ECO:0000256" key="10">
    <source>
        <dbReference type="ARBA" id="ARBA00022737"/>
    </source>
</evidence>
<dbReference type="Pfam" id="PF00595">
    <property type="entry name" value="PDZ"/>
    <property type="match status" value="3"/>
</dbReference>
<evidence type="ECO:0000256" key="15">
    <source>
        <dbReference type="PROSITE-ProRule" id="PRU00192"/>
    </source>
</evidence>
<dbReference type="GO" id="GO:0097120">
    <property type="term" value="P:receptor localization to synapse"/>
    <property type="evidence" value="ECO:0007669"/>
    <property type="project" value="TreeGrafter"/>
</dbReference>
<dbReference type="Pfam" id="PF10600">
    <property type="entry name" value="PDZ_assoc"/>
    <property type="match status" value="1"/>
</dbReference>
<dbReference type="GO" id="GO:0099072">
    <property type="term" value="P:regulation of postsynaptic membrane neurotransmitter receptor levels"/>
    <property type="evidence" value="ECO:0007669"/>
    <property type="project" value="TreeGrafter"/>
</dbReference>
<dbReference type="Gene3D" id="2.30.42.10">
    <property type="match status" value="3"/>
</dbReference>
<dbReference type="InterPro" id="IPR027417">
    <property type="entry name" value="P-loop_NTPase"/>
</dbReference>
<evidence type="ECO:0000256" key="8">
    <source>
        <dbReference type="ARBA" id="ARBA00022475"/>
    </source>
</evidence>
<dbReference type="SUPFAM" id="SSF50156">
    <property type="entry name" value="PDZ domain-like"/>
    <property type="match status" value="3"/>
</dbReference>
<dbReference type="CDD" id="cd06723">
    <property type="entry name" value="PDZ1_Dlg1-2-4-like"/>
    <property type="match status" value="1"/>
</dbReference>
<dbReference type="CDD" id="cd06795">
    <property type="entry name" value="PDZ3_Dlg1-2-4-like"/>
    <property type="match status" value="1"/>
</dbReference>
<keyword evidence="10" id="KW-0677">Repeat</keyword>
<dbReference type="Proteomes" id="UP000186698">
    <property type="component" value="Chromosome 5L"/>
</dbReference>
<sequence>MQRKPVFNAGRCSSKTTDTQRALALLEEYRCKLHQTEDKQLRKSIERVIGIFQSNLFQALIDIQEFYEVTLLDNPKSTDNTKPTEPVQPVNTWEYSSLPNSIATCETLPSSLILNVEKYRYPDDDITSQEPSSPHMLNDGRNAELVQISEKNISQKENVQGLVSHSLISPLKTPEADTPCPPIVPVIPVIPVPAESNVIPSSTPQANPPPVIVNTDLETPSYVNGTDAEYEYEEITLERGTSGLGFSIAGGTDNPHIGDDTSIFITKIISGGAAAQDGRLRVNDCILRVNEVDVHDVTHSKAVEALKEAGSIVQLYVRRRKPLTEKIMELKLVKGPKGLGFSIAGGVGNQHIPGDNSIYVTKVIEGGAAHKDGRLQIGDKLLAVNAVCLEDVSHEDAVTALKNTSDFVNLKVAKPTTMYMNDNYAPPDITNSYSQQVDNHISPSGFIGHPLPPSPGRYSPVPKGMLGDDDLTRMDLFYREPRKVVLQRGTTGLGFNIVGGEDGEGIFISFILAGGPADLSGELQKGDRIMSVNGVDLRSATHEQAATALKNAGQAVTIVAQYRPEEYSRFEAKIHDLREQMMNSSISSGSGSLRTSQKRSLYVRALFDYDKTKDSGLPSQGLNFKFGDILHVVNASDDEWWQARQVTADGESEEIGVIPSKRRVEKKERARLKTVKFNSKARGDKGEIPDDMGSKGLKHVTSNASDSESSYLILITDEYGCSQGGQEEYVLSYEPVNQQEVNYARPIIILGPTKDRINDDLISEFPEKFGSCVPHTTRPKRDYEIDGRDYHFVTSREQMEKDIQDHKFIEAGQYNAHLYGTSVQSVKEVAERGKHCILDVSGNAIKRLQIAQLYPIAIFIKPKSVENIMEMSKRVTEEQGRKTYERAMKLEQEFTEHFTAIVQGDTLEEIYNQSKQIIEEQSSTFIWVPAKEKL</sequence>
<dbReference type="InterPro" id="IPR004172">
    <property type="entry name" value="L27_dom"/>
</dbReference>
<dbReference type="FunFam" id="2.30.42.10:FF:000002">
    <property type="entry name" value="Disks large homolog 4 isoform 2"/>
    <property type="match status" value="1"/>
</dbReference>
<dbReference type="PROSITE" id="PS00856">
    <property type="entry name" value="GUANYLATE_KINASE_1"/>
    <property type="match status" value="1"/>
</dbReference>
<dbReference type="Gene3D" id="3.30.63.10">
    <property type="entry name" value="Guanylate Kinase phosphate binding domain"/>
    <property type="match status" value="1"/>
</dbReference>
<keyword evidence="9" id="KW-0963">Cytoplasm</keyword>
<dbReference type="PROSITE" id="PS50052">
    <property type="entry name" value="GUANYLATE_KINASE_2"/>
    <property type="match status" value="1"/>
</dbReference>
<keyword evidence="21" id="KW-1185">Reference proteome</keyword>
<dbReference type="InterPro" id="IPR036892">
    <property type="entry name" value="L27_dom_sf"/>
</dbReference>
<keyword evidence="13" id="KW-0472">Membrane</keyword>
<dbReference type="PIRSF" id="PIRSF001741">
    <property type="entry name" value="MAGUK_DLGH"/>
    <property type="match status" value="1"/>
</dbReference>
<dbReference type="InterPro" id="IPR001478">
    <property type="entry name" value="PDZ"/>
</dbReference>
<dbReference type="RefSeq" id="XP_041419212.1">
    <property type="nucleotide sequence ID" value="XM_041563278.1"/>
</dbReference>
<feature type="domain" description="PDZ" evidence="19">
    <location>
        <begin position="234"/>
        <end position="321"/>
    </location>
</feature>
<dbReference type="GO" id="GO:0031594">
    <property type="term" value="C:neuromuscular junction"/>
    <property type="evidence" value="ECO:0007669"/>
    <property type="project" value="InterPro"/>
</dbReference>
<feature type="domain" description="PDZ" evidence="19">
    <location>
        <begin position="329"/>
        <end position="416"/>
    </location>
</feature>
<evidence type="ECO:0000259" key="20">
    <source>
        <dbReference type="PROSITE" id="PS51022"/>
    </source>
</evidence>
<evidence type="ECO:0000256" key="1">
    <source>
        <dbReference type="ARBA" id="ARBA00004202"/>
    </source>
</evidence>
<dbReference type="GO" id="GO:0005789">
    <property type="term" value="C:endoplasmic reticulum membrane"/>
    <property type="evidence" value="ECO:0007669"/>
    <property type="project" value="UniProtKB-SubCell"/>
</dbReference>
<dbReference type="PROSITE" id="PS50002">
    <property type="entry name" value="SH3"/>
    <property type="match status" value="1"/>
</dbReference>
<dbReference type="PROSITE" id="PS51022">
    <property type="entry name" value="L27"/>
    <property type="match status" value="1"/>
</dbReference>
<dbReference type="GeneID" id="108716985"/>
<dbReference type="FunFam" id="3.40.50.300:FF:001402">
    <property type="entry name" value="Discs, large homolog 3 (Drosophila)"/>
    <property type="match status" value="1"/>
</dbReference>
<dbReference type="SMART" id="SM00326">
    <property type="entry name" value="SH3"/>
    <property type="match status" value="1"/>
</dbReference>
<keyword evidence="12" id="KW-0965">Cell junction</keyword>
<dbReference type="Pfam" id="PF09058">
    <property type="entry name" value="L27_1"/>
    <property type="match status" value="1"/>
</dbReference>
<dbReference type="InterPro" id="IPR050614">
    <property type="entry name" value="Synaptic_Scaffolding_LAP-MAGUK"/>
</dbReference>
<dbReference type="InterPro" id="IPR019590">
    <property type="entry name" value="DLG1_PEST_dom"/>
</dbReference>
<feature type="domain" description="SH3" evidence="17">
    <location>
        <begin position="598"/>
        <end position="668"/>
    </location>
</feature>
<dbReference type="GO" id="GO:0035255">
    <property type="term" value="F:ionotropic glutamate receptor binding"/>
    <property type="evidence" value="ECO:0007669"/>
    <property type="project" value="TreeGrafter"/>
</dbReference>
<dbReference type="InterPro" id="IPR019583">
    <property type="entry name" value="DLG1-4_PDZ_assoc"/>
</dbReference>
<dbReference type="InterPro" id="IPR016313">
    <property type="entry name" value="DLG1-like"/>
</dbReference>
<dbReference type="GO" id="GO:0043005">
    <property type="term" value="C:neuron projection"/>
    <property type="evidence" value="ECO:0007669"/>
    <property type="project" value="InterPro"/>
</dbReference>
<dbReference type="InterPro" id="IPR001452">
    <property type="entry name" value="SH3_domain"/>
</dbReference>
<dbReference type="FunFam" id="2.30.42.10:FF:000049">
    <property type="entry name" value="disks large homolog 1 isoform X1"/>
    <property type="match status" value="1"/>
</dbReference>
<dbReference type="SMART" id="SM00228">
    <property type="entry name" value="PDZ"/>
    <property type="match status" value="3"/>
</dbReference>
<dbReference type="Pfam" id="PF00018">
    <property type="entry name" value="SH3_1"/>
    <property type="match status" value="1"/>
</dbReference>
<evidence type="ECO:0000256" key="3">
    <source>
        <dbReference type="ARBA" id="ARBA00004282"/>
    </source>
</evidence>
<dbReference type="GO" id="GO:0043113">
    <property type="term" value="P:receptor clustering"/>
    <property type="evidence" value="ECO:0007669"/>
    <property type="project" value="TreeGrafter"/>
</dbReference>
<dbReference type="GO" id="GO:0098839">
    <property type="term" value="C:postsynaptic density membrane"/>
    <property type="evidence" value="ECO:0007669"/>
    <property type="project" value="TreeGrafter"/>
</dbReference>
<dbReference type="InterPro" id="IPR036034">
    <property type="entry name" value="PDZ_sf"/>
</dbReference>
<feature type="domain" description="PDZ" evidence="19">
    <location>
        <begin position="483"/>
        <end position="564"/>
    </location>
</feature>
<dbReference type="SUPFAM" id="SSF50044">
    <property type="entry name" value="SH3-domain"/>
    <property type="match status" value="1"/>
</dbReference>
<dbReference type="PANTHER" id="PTHR23119:SF5">
    <property type="entry name" value="DISKS LARGE HOMOLOG 1"/>
    <property type="match status" value="1"/>
</dbReference>
<dbReference type="InterPro" id="IPR036028">
    <property type="entry name" value="SH3-like_dom_sf"/>
</dbReference>
<dbReference type="FunFam" id="2.30.30.40:FF:000058">
    <property type="entry name" value="Disks large homolog 1 isoform X1"/>
    <property type="match status" value="1"/>
</dbReference>
<dbReference type="GO" id="GO:0045197">
    <property type="term" value="P:establishment or maintenance of epithelial cell apical/basal polarity"/>
    <property type="evidence" value="ECO:0007669"/>
    <property type="project" value="TreeGrafter"/>
</dbReference>
<dbReference type="GO" id="GO:0007268">
    <property type="term" value="P:chemical synaptic transmission"/>
    <property type="evidence" value="ECO:0007669"/>
    <property type="project" value="InterPro"/>
</dbReference>
<evidence type="ECO:0000259" key="17">
    <source>
        <dbReference type="PROSITE" id="PS50002"/>
    </source>
</evidence>
<comment type="similarity">
    <text evidence="6">Belongs to the MAGUK family.</text>
</comment>
<dbReference type="CDD" id="cd06724">
    <property type="entry name" value="PDZ2_Dlg1-2-4-like"/>
    <property type="match status" value="1"/>
</dbReference>
<evidence type="ECO:0000256" key="14">
    <source>
        <dbReference type="ARBA" id="ARBA00044189"/>
    </source>
</evidence>
<evidence type="ECO:0000256" key="9">
    <source>
        <dbReference type="ARBA" id="ARBA00022490"/>
    </source>
</evidence>
<dbReference type="InterPro" id="IPR015143">
    <property type="entry name" value="L27_1"/>
</dbReference>
<dbReference type="Gene3D" id="1.10.287.470">
    <property type="entry name" value="Helix hairpin bin"/>
    <property type="match status" value="1"/>
</dbReference>
<dbReference type="InterPro" id="IPR008145">
    <property type="entry name" value="GK/Ca_channel_bsu"/>
</dbReference>
<gene>
    <name evidence="22" type="primary">LOC108716985</name>
</gene>
<evidence type="ECO:0000256" key="6">
    <source>
        <dbReference type="ARBA" id="ARBA00007014"/>
    </source>
</evidence>
<dbReference type="Pfam" id="PF00625">
    <property type="entry name" value="Guanylate_kin"/>
    <property type="match status" value="1"/>
</dbReference>
<dbReference type="AlphaFoldDB" id="A0A8J1KPG1"/>
<dbReference type="CDD" id="cd00071">
    <property type="entry name" value="GMPK"/>
    <property type="match status" value="1"/>
</dbReference>
<evidence type="ECO:0000256" key="7">
    <source>
        <dbReference type="ARBA" id="ARBA00022443"/>
    </source>
</evidence>
<evidence type="ECO:0000313" key="21">
    <source>
        <dbReference type="Proteomes" id="UP000186698"/>
    </source>
</evidence>
<dbReference type="Pfam" id="PF10608">
    <property type="entry name" value="MAGUK_N_PEST"/>
    <property type="match status" value="1"/>
</dbReference>
<dbReference type="CTD" id="108716985"/>